<dbReference type="InterPro" id="IPR032344">
    <property type="entry name" value="DUF4862"/>
</dbReference>
<evidence type="ECO:0000313" key="2">
    <source>
        <dbReference type="Proteomes" id="UP000487882"/>
    </source>
</evidence>
<dbReference type="EMBL" id="WNLP01000003">
    <property type="protein sequence ID" value="MUH59518.1"/>
    <property type="molecule type" value="Genomic_DNA"/>
</dbReference>
<keyword evidence="2" id="KW-1185">Reference proteome</keyword>
<proteinExistence type="predicted"/>
<organism evidence="1 2">
    <name type="scientific">Bifidobacterium canis</name>
    <dbReference type="NCBI Taxonomy" id="2610880"/>
    <lineage>
        <taxon>Bacteria</taxon>
        <taxon>Bacillati</taxon>
        <taxon>Actinomycetota</taxon>
        <taxon>Actinomycetes</taxon>
        <taxon>Bifidobacteriales</taxon>
        <taxon>Bifidobacteriaceae</taxon>
        <taxon>Bifidobacterium</taxon>
    </lineage>
</organism>
<dbReference type="Pfam" id="PF16154">
    <property type="entry name" value="DUF4862"/>
    <property type="match status" value="1"/>
</dbReference>
<gene>
    <name evidence="1" type="ORF">GSD1FS_0847</name>
</gene>
<reference evidence="1 2" key="1">
    <citation type="submission" date="2019-09" db="EMBL/GenBank/DDBJ databases">
        <title>Bifidobacterium canis sp. nov., isolated from the digestive tract of German Shepherd dog puppy.</title>
        <authorList>
            <person name="Bunesova V."/>
        </authorList>
    </citation>
    <scope>NUCLEOTIDE SEQUENCE [LARGE SCALE GENOMIC DNA]</scope>
    <source>
        <strain evidence="1 2">GSD1FS</strain>
    </source>
</reference>
<name>A0A7K1J4E0_9BIFI</name>
<accession>A0A7K1J4E0</accession>
<dbReference type="AlphaFoldDB" id="A0A7K1J4E0"/>
<dbReference type="Proteomes" id="UP000487882">
    <property type="component" value="Unassembled WGS sequence"/>
</dbReference>
<comment type="caution">
    <text evidence="1">The sequence shown here is derived from an EMBL/GenBank/DDBJ whole genome shotgun (WGS) entry which is preliminary data.</text>
</comment>
<evidence type="ECO:0000313" key="1">
    <source>
        <dbReference type="EMBL" id="MUH59518.1"/>
    </source>
</evidence>
<sequence>MKPEFIVGAYASLPQERDDQPAYYELLGKQEWISGAELPFPGDLATTANRAWLAHALPAHWHSNVVTAIPGTMRHVGADPMFGLASPDKTGRKAALTFFEDLRTAVADLAKLRGAQDVRFIEIHSAPTRYADADRMAESLHEMKNWDWSGAQLVIEHCDRYIEGQPPEKGFLPLEDEIELCRREGVGLTLNWGRSAVEGRSAQTAFDQVKQATAADVLTGMMFSGAGPDETQYGYSWIDGHLPMAPDEPTSLMGTKEVHECAQVALEQGSPLSYIGAKVCVPKDATLDERLAFLTHIHEAVVA</sequence>
<dbReference type="RefSeq" id="WP_155588499.1">
    <property type="nucleotide sequence ID" value="NZ_WNLP01000003.1"/>
</dbReference>
<protein>
    <submittedName>
        <fullName evidence="1">UDP-N-acetylglucosamine diphosphorylase</fullName>
    </submittedName>
</protein>